<protein>
    <submittedName>
        <fullName evidence="2">Uncharacterized protein</fullName>
    </submittedName>
</protein>
<comment type="caution">
    <text evidence="2">The sequence shown here is derived from an EMBL/GenBank/DDBJ whole genome shotgun (WGS) entry which is preliminary data.</text>
</comment>
<evidence type="ECO:0000313" key="3">
    <source>
        <dbReference type="Proteomes" id="UP000799441"/>
    </source>
</evidence>
<feature type="region of interest" description="Disordered" evidence="1">
    <location>
        <begin position="174"/>
        <end position="197"/>
    </location>
</feature>
<evidence type="ECO:0000256" key="1">
    <source>
        <dbReference type="SAM" id="MobiDB-lite"/>
    </source>
</evidence>
<reference evidence="2" key="1">
    <citation type="journal article" date="2020" name="Stud. Mycol.">
        <title>101 Dothideomycetes genomes: a test case for predicting lifestyles and emergence of pathogens.</title>
        <authorList>
            <person name="Haridas S."/>
            <person name="Albert R."/>
            <person name="Binder M."/>
            <person name="Bloem J."/>
            <person name="Labutti K."/>
            <person name="Salamov A."/>
            <person name="Andreopoulos B."/>
            <person name="Baker S."/>
            <person name="Barry K."/>
            <person name="Bills G."/>
            <person name="Bluhm B."/>
            <person name="Cannon C."/>
            <person name="Castanera R."/>
            <person name="Culley D."/>
            <person name="Daum C."/>
            <person name="Ezra D."/>
            <person name="Gonzalez J."/>
            <person name="Henrissat B."/>
            <person name="Kuo A."/>
            <person name="Liang C."/>
            <person name="Lipzen A."/>
            <person name="Lutzoni F."/>
            <person name="Magnuson J."/>
            <person name="Mondo S."/>
            <person name="Nolan M."/>
            <person name="Ohm R."/>
            <person name="Pangilinan J."/>
            <person name="Park H.-J."/>
            <person name="Ramirez L."/>
            <person name="Alfaro M."/>
            <person name="Sun H."/>
            <person name="Tritt A."/>
            <person name="Yoshinaga Y."/>
            <person name="Zwiers L.-H."/>
            <person name="Turgeon B."/>
            <person name="Goodwin S."/>
            <person name="Spatafora J."/>
            <person name="Crous P."/>
            <person name="Grigoriev I."/>
        </authorList>
    </citation>
    <scope>NUCLEOTIDE SEQUENCE</scope>
    <source>
        <strain evidence="2">CBS 116435</strain>
    </source>
</reference>
<gene>
    <name evidence="2" type="ORF">K431DRAFT_115574</name>
</gene>
<keyword evidence="3" id="KW-1185">Reference proteome</keyword>
<accession>A0A9P4QEU7</accession>
<dbReference type="EMBL" id="MU003769">
    <property type="protein sequence ID" value="KAF2724940.1"/>
    <property type="molecule type" value="Genomic_DNA"/>
</dbReference>
<dbReference type="AlphaFoldDB" id="A0A9P4QEU7"/>
<organism evidence="2 3">
    <name type="scientific">Polychaeton citri CBS 116435</name>
    <dbReference type="NCBI Taxonomy" id="1314669"/>
    <lineage>
        <taxon>Eukaryota</taxon>
        <taxon>Fungi</taxon>
        <taxon>Dikarya</taxon>
        <taxon>Ascomycota</taxon>
        <taxon>Pezizomycotina</taxon>
        <taxon>Dothideomycetes</taxon>
        <taxon>Dothideomycetidae</taxon>
        <taxon>Capnodiales</taxon>
        <taxon>Capnodiaceae</taxon>
        <taxon>Polychaeton</taxon>
    </lineage>
</organism>
<dbReference type="Proteomes" id="UP000799441">
    <property type="component" value="Unassembled WGS sequence"/>
</dbReference>
<evidence type="ECO:0000313" key="2">
    <source>
        <dbReference type="EMBL" id="KAF2724940.1"/>
    </source>
</evidence>
<name>A0A9P4QEU7_9PEZI</name>
<proteinExistence type="predicted"/>
<sequence length="197" mass="21121">MVHSSHIQIDQKAAQTRPSWVSPSMSDLVSNTDMVFQYGGKAYRVSTGGNTDGGDALTDVLVCEPAICAACSSAQQVATSMAIPAWRQSPFLGRPWVHSADLVLEPRALREGRRLYMFHPPLVTADTKRRHSGGLTKKGFDFLVIFGDGFSRRVGCCHFIDCECGAAARERRSKQADATPASGDSDSIVAGAGMDGV</sequence>